<organism evidence="4 5">
    <name type="scientific">Pseudoxanthomonas spadix (strain BD-a59)</name>
    <dbReference type="NCBI Taxonomy" id="1045855"/>
    <lineage>
        <taxon>Bacteria</taxon>
        <taxon>Pseudomonadati</taxon>
        <taxon>Pseudomonadota</taxon>
        <taxon>Gammaproteobacteria</taxon>
        <taxon>Lysobacterales</taxon>
        <taxon>Lysobacteraceae</taxon>
        <taxon>Pseudoxanthomonas</taxon>
    </lineage>
</organism>
<feature type="domain" description="Putative auto-transporter adhesin head GIN" evidence="3">
    <location>
        <begin position="169"/>
        <end position="268"/>
    </location>
</feature>
<protein>
    <recommendedName>
        <fullName evidence="3">Putative auto-transporter adhesin head GIN domain-containing protein</fullName>
    </recommendedName>
</protein>
<dbReference type="AlphaFoldDB" id="G7UUG3"/>
<evidence type="ECO:0000313" key="5">
    <source>
        <dbReference type="Proteomes" id="UP000005870"/>
    </source>
</evidence>
<dbReference type="Proteomes" id="UP000005870">
    <property type="component" value="Chromosome"/>
</dbReference>
<dbReference type="eggNOG" id="COG3595">
    <property type="taxonomic scope" value="Bacteria"/>
</dbReference>
<evidence type="ECO:0000256" key="1">
    <source>
        <dbReference type="SAM" id="MobiDB-lite"/>
    </source>
</evidence>
<evidence type="ECO:0000256" key="2">
    <source>
        <dbReference type="SAM" id="SignalP"/>
    </source>
</evidence>
<dbReference type="RefSeq" id="WP_014160430.1">
    <property type="nucleotide sequence ID" value="NC_016147.2"/>
</dbReference>
<dbReference type="Gene3D" id="2.160.20.120">
    <property type="match status" value="1"/>
</dbReference>
<feature type="region of interest" description="Disordered" evidence="1">
    <location>
        <begin position="261"/>
        <end position="282"/>
    </location>
</feature>
<accession>G7UUG3</accession>
<gene>
    <name evidence="4" type="ordered locus">DSC_08015</name>
</gene>
<name>G7UUG3_PSEUP</name>
<proteinExistence type="predicted"/>
<dbReference type="EMBL" id="CP003093">
    <property type="protein sequence ID" value="AER56254.1"/>
    <property type="molecule type" value="Genomic_DNA"/>
</dbReference>
<feature type="chain" id="PRO_5003504399" description="Putative auto-transporter adhesin head GIN domain-containing protein" evidence="2">
    <location>
        <begin position="27"/>
        <end position="282"/>
    </location>
</feature>
<evidence type="ECO:0000313" key="4">
    <source>
        <dbReference type="EMBL" id="AER56254.1"/>
    </source>
</evidence>
<dbReference type="InterPro" id="IPR021255">
    <property type="entry name" value="DUF2807"/>
</dbReference>
<sequence>MKSTNRFLLIPALAAAWLAAPLQASAEDGHCKFSEPRSLKLDLAGATSVLFEVGSSDLKLKAAAGADNALAGRACASSQDLLKGLIVTQKRSGDKLIVSLTEDRPIRISFGSSYSYLDLTGAVPNDVLVQLDVGSGDATLSGARAASADVGSGDVDLHDIAGLVTAKIGSGALKLNGAGALKVLSIGSGELEAARVAGKAELGSVGSGDLTLNGVGGGVSLRSIGSGDVDLRDVTGDVEVGAIGSGELTIRNVRGNLTVHSRGSGDLDQRGVTGTVQVPEEH</sequence>
<reference evidence="4 5" key="1">
    <citation type="journal article" date="2012" name="J. Bacteriol.">
        <title>Complete Genome Sequence of the BTEX-Degrading Bacterium Pseudoxanthomonas spadix BD-a59.</title>
        <authorList>
            <person name="Lee S.H."/>
            <person name="Jin H.M."/>
            <person name="Lee H.J."/>
            <person name="Kim J.M."/>
            <person name="Jeon C.O."/>
        </authorList>
    </citation>
    <scope>NUCLEOTIDE SEQUENCE [LARGE SCALE GENOMIC DNA]</scope>
    <source>
        <strain evidence="4 5">BD-a59</strain>
    </source>
</reference>
<evidence type="ECO:0000259" key="3">
    <source>
        <dbReference type="Pfam" id="PF10988"/>
    </source>
</evidence>
<dbReference type="STRING" id="1045855.DSC_08015"/>
<feature type="signal peptide" evidence="2">
    <location>
        <begin position="1"/>
        <end position="26"/>
    </location>
</feature>
<dbReference type="HOGENOM" id="CLU_943051_0_0_6"/>
<keyword evidence="5" id="KW-1185">Reference proteome</keyword>
<dbReference type="Pfam" id="PF10988">
    <property type="entry name" value="DUF2807"/>
    <property type="match status" value="1"/>
</dbReference>
<dbReference type="KEGG" id="psd:DSC_08015"/>
<keyword evidence="2" id="KW-0732">Signal</keyword>